<protein>
    <submittedName>
        <fullName evidence="1">Uncharacterized protein</fullName>
    </submittedName>
</protein>
<comment type="caution">
    <text evidence="1">The sequence shown here is derived from an EMBL/GenBank/DDBJ whole genome shotgun (WGS) entry which is preliminary data.</text>
</comment>
<dbReference type="AlphaFoldDB" id="A0A9P7KB69"/>
<gene>
    <name evidence="1" type="ORF">DXG03_002099</name>
</gene>
<reference evidence="1" key="1">
    <citation type="submission" date="2020-07" db="EMBL/GenBank/DDBJ databases">
        <authorList>
            <person name="Nieuwenhuis M."/>
            <person name="Van De Peppel L.J.J."/>
        </authorList>
    </citation>
    <scope>NUCLEOTIDE SEQUENCE</scope>
    <source>
        <strain evidence="1">AP01</strain>
        <tissue evidence="1">Mycelium</tissue>
    </source>
</reference>
<keyword evidence="2" id="KW-1185">Reference proteome</keyword>
<evidence type="ECO:0000313" key="1">
    <source>
        <dbReference type="EMBL" id="KAG5642794.1"/>
    </source>
</evidence>
<sequence>MGDKPPRQLYRCGGWIISHDQAIDWAGRLLRQKNLEFIAATAVIREHIKQNLGCKVAVVKDRGTTHLMFVCYDEMWMDWRNGSTASEFTWWKRRKDAVVLQKQLEAMRKSPHPQAFAAVL</sequence>
<dbReference type="Proteomes" id="UP000775547">
    <property type="component" value="Unassembled WGS sequence"/>
</dbReference>
<accession>A0A9P7KB69</accession>
<dbReference type="EMBL" id="JABCKV010000156">
    <property type="protein sequence ID" value="KAG5642794.1"/>
    <property type="molecule type" value="Genomic_DNA"/>
</dbReference>
<organism evidence="1 2">
    <name type="scientific">Asterophora parasitica</name>
    <dbReference type="NCBI Taxonomy" id="117018"/>
    <lineage>
        <taxon>Eukaryota</taxon>
        <taxon>Fungi</taxon>
        <taxon>Dikarya</taxon>
        <taxon>Basidiomycota</taxon>
        <taxon>Agaricomycotina</taxon>
        <taxon>Agaricomycetes</taxon>
        <taxon>Agaricomycetidae</taxon>
        <taxon>Agaricales</taxon>
        <taxon>Tricholomatineae</taxon>
        <taxon>Lyophyllaceae</taxon>
        <taxon>Asterophora</taxon>
    </lineage>
</organism>
<proteinExistence type="predicted"/>
<evidence type="ECO:0000313" key="2">
    <source>
        <dbReference type="Proteomes" id="UP000775547"/>
    </source>
</evidence>
<reference evidence="1" key="2">
    <citation type="submission" date="2021-10" db="EMBL/GenBank/DDBJ databases">
        <title>Phylogenomics reveals ancestral predisposition of the termite-cultivated fungus Termitomyces towards a domesticated lifestyle.</title>
        <authorList>
            <person name="Auxier B."/>
            <person name="Grum-Grzhimaylo A."/>
            <person name="Cardenas M.E."/>
            <person name="Lodge J.D."/>
            <person name="Laessoe T."/>
            <person name="Pedersen O."/>
            <person name="Smith M.E."/>
            <person name="Kuyper T.W."/>
            <person name="Franco-Molano E.A."/>
            <person name="Baroni T.J."/>
            <person name="Aanen D.K."/>
        </authorList>
    </citation>
    <scope>NUCLEOTIDE SEQUENCE</scope>
    <source>
        <strain evidence="1">AP01</strain>
        <tissue evidence="1">Mycelium</tissue>
    </source>
</reference>
<name>A0A9P7KB69_9AGAR</name>